<feature type="compositionally biased region" description="Polar residues" evidence="1">
    <location>
        <begin position="126"/>
        <end position="143"/>
    </location>
</feature>
<dbReference type="AlphaFoldDB" id="A0A6A0H0H4"/>
<feature type="region of interest" description="Disordered" evidence="1">
    <location>
        <begin position="99"/>
        <end position="143"/>
    </location>
</feature>
<reference evidence="3" key="2">
    <citation type="journal article" date="2018" name="Environ. Sci. Technol.">
        <title>The Toxicogenome of Hyalella azteca: A Model for Sediment Ecotoxicology and Evolutionary Toxicology.</title>
        <authorList>
            <person name="Poynton H.C."/>
            <person name="Hasenbein S."/>
            <person name="Benoit J.B."/>
            <person name="Sepulveda M.S."/>
            <person name="Poelchau M.F."/>
            <person name="Hughes D.S.T."/>
            <person name="Murali S.C."/>
            <person name="Chen S."/>
            <person name="Glastad K.M."/>
            <person name="Goodisman M.A.D."/>
            <person name="Werren J.H."/>
            <person name="Vineis J.H."/>
            <person name="Bowen J.L."/>
            <person name="Friedrich M."/>
            <person name="Jones J."/>
            <person name="Robertson H.M."/>
            <person name="Feyereisen R."/>
            <person name="Mechler-Hickson A."/>
            <person name="Mathers N."/>
            <person name="Lee C.E."/>
            <person name="Colbourne J.K."/>
            <person name="Biales A."/>
            <person name="Johnston J.S."/>
            <person name="Wellborn G.A."/>
            <person name="Rosendale A.J."/>
            <person name="Cridge A.G."/>
            <person name="Munoz-Torres M.C."/>
            <person name="Bain P.A."/>
            <person name="Manny A.R."/>
            <person name="Major K.M."/>
            <person name="Lambert F.N."/>
            <person name="Vulpe C.D."/>
            <person name="Tuck P."/>
            <person name="Blalock B.J."/>
            <person name="Lin Y.Y."/>
            <person name="Smith M.E."/>
            <person name="Ochoa-Acuna H."/>
            <person name="Chen M.M."/>
            <person name="Childers C.P."/>
            <person name="Qu J."/>
            <person name="Dugan S."/>
            <person name="Lee S.L."/>
            <person name="Chao H."/>
            <person name="Dinh H."/>
            <person name="Han Y."/>
            <person name="Doddapaneni H."/>
            <person name="Worley K.C."/>
            <person name="Muzny D.M."/>
            <person name="Gibbs R.A."/>
            <person name="Richards S."/>
        </authorList>
    </citation>
    <scope>NUCLEOTIDE SEQUENCE</scope>
    <source>
        <strain evidence="3">HAZT.00-mixed</strain>
        <tissue evidence="3">Whole organism</tissue>
    </source>
</reference>
<evidence type="ECO:0000256" key="2">
    <source>
        <dbReference type="SAM" id="Phobius"/>
    </source>
</evidence>
<comment type="caution">
    <text evidence="3">The sequence shown here is derived from an EMBL/GenBank/DDBJ whole genome shotgun (WGS) entry which is preliminary data.</text>
</comment>
<dbReference type="Proteomes" id="UP000711488">
    <property type="component" value="Unassembled WGS sequence"/>
</dbReference>
<organism evidence="3">
    <name type="scientific">Hyalella azteca</name>
    <name type="common">Amphipod</name>
    <dbReference type="NCBI Taxonomy" id="294128"/>
    <lineage>
        <taxon>Eukaryota</taxon>
        <taxon>Metazoa</taxon>
        <taxon>Ecdysozoa</taxon>
        <taxon>Arthropoda</taxon>
        <taxon>Crustacea</taxon>
        <taxon>Multicrustacea</taxon>
        <taxon>Malacostraca</taxon>
        <taxon>Eumalacostraca</taxon>
        <taxon>Peracarida</taxon>
        <taxon>Amphipoda</taxon>
        <taxon>Senticaudata</taxon>
        <taxon>Talitrida</taxon>
        <taxon>Talitroidea</taxon>
        <taxon>Hyalellidae</taxon>
        <taxon>Hyalella</taxon>
    </lineage>
</organism>
<gene>
    <name evidence="3" type="ORF">HAZT_HAZT008697</name>
</gene>
<feature type="region of interest" description="Disordered" evidence="1">
    <location>
        <begin position="163"/>
        <end position="186"/>
    </location>
</feature>
<keyword evidence="2" id="KW-1133">Transmembrane helix</keyword>
<proteinExistence type="predicted"/>
<evidence type="ECO:0000256" key="1">
    <source>
        <dbReference type="SAM" id="MobiDB-lite"/>
    </source>
</evidence>
<keyword evidence="2" id="KW-0812">Transmembrane</keyword>
<feature type="transmembrane region" description="Helical" evidence="2">
    <location>
        <begin position="193"/>
        <end position="213"/>
    </location>
</feature>
<reference evidence="3" key="3">
    <citation type="submission" date="2019-06" db="EMBL/GenBank/DDBJ databases">
        <authorList>
            <person name="Poynton C."/>
            <person name="Hasenbein S."/>
            <person name="Benoit J.B."/>
            <person name="Sepulveda M.S."/>
            <person name="Poelchau M.F."/>
            <person name="Murali S.C."/>
            <person name="Chen S."/>
            <person name="Glastad K.M."/>
            <person name="Werren J.H."/>
            <person name="Vineis J.H."/>
            <person name="Bowen J.L."/>
            <person name="Friedrich M."/>
            <person name="Jones J."/>
            <person name="Robertson H.M."/>
            <person name="Feyereisen R."/>
            <person name="Mechler-Hickson A."/>
            <person name="Mathers N."/>
            <person name="Lee C.E."/>
            <person name="Colbourne J.K."/>
            <person name="Biales A."/>
            <person name="Johnston J.S."/>
            <person name="Wellborn G.A."/>
            <person name="Rosendale A.J."/>
            <person name="Cridge A.G."/>
            <person name="Munoz-Torres M.C."/>
            <person name="Bain P.A."/>
            <person name="Manny A.R."/>
            <person name="Major K.M."/>
            <person name="Lambert F.N."/>
            <person name="Vulpe C.D."/>
            <person name="Tuck P."/>
            <person name="Blalock B.J."/>
            <person name="Lin Y.-Y."/>
            <person name="Smith M.E."/>
            <person name="Ochoa-Acuna H."/>
            <person name="Chen M.-J.M."/>
            <person name="Childers C.P."/>
            <person name="Qu J."/>
            <person name="Dugan S."/>
            <person name="Lee S.L."/>
            <person name="Chao H."/>
            <person name="Dinh H."/>
            <person name="Han Y."/>
            <person name="Doddapaneni H."/>
            <person name="Worley K.C."/>
            <person name="Muzny D.M."/>
            <person name="Gibbs R.A."/>
            <person name="Richards S."/>
        </authorList>
    </citation>
    <scope>NUCLEOTIDE SEQUENCE</scope>
    <source>
        <strain evidence="3">HAZT.00-mixed</strain>
        <tissue evidence="3">Whole organism</tissue>
    </source>
</reference>
<reference evidence="3" key="1">
    <citation type="submission" date="2014-08" db="EMBL/GenBank/DDBJ databases">
        <authorList>
            <person name="Murali S."/>
            <person name="Richards S."/>
            <person name="Bandaranaike D."/>
            <person name="Bellair M."/>
            <person name="Blankenburg K."/>
            <person name="Chao H."/>
            <person name="Dinh H."/>
            <person name="Doddapaneni H."/>
            <person name="Dugan-Rocha S."/>
            <person name="Elkadiri S."/>
            <person name="Gnanaolivu R."/>
            <person name="Hughes D."/>
            <person name="Lee S."/>
            <person name="Li M."/>
            <person name="Ming W."/>
            <person name="Munidasa M."/>
            <person name="Muniz J."/>
            <person name="Nguyen L."/>
            <person name="Osuji N."/>
            <person name="Pu L.-L."/>
            <person name="Puazo M."/>
            <person name="Skinner E."/>
            <person name="Qu C."/>
            <person name="Quiroz J."/>
            <person name="Raj R."/>
            <person name="Weissenberger G."/>
            <person name="Xin Y."/>
            <person name="Zou X."/>
            <person name="Han Y."/>
            <person name="Worley K."/>
            <person name="Muzny D."/>
            <person name="Gibbs R."/>
        </authorList>
    </citation>
    <scope>NUCLEOTIDE SEQUENCE</scope>
    <source>
        <strain evidence="3">HAZT.00-mixed</strain>
        <tissue evidence="3">Whole organism</tissue>
    </source>
</reference>
<keyword evidence="2" id="KW-0472">Membrane</keyword>
<protein>
    <submittedName>
        <fullName evidence="3">Uncharacterized protein</fullName>
    </submittedName>
</protein>
<evidence type="ECO:0000313" key="3">
    <source>
        <dbReference type="EMBL" id="KAA0194264.1"/>
    </source>
</evidence>
<dbReference type="EMBL" id="JQDR03010432">
    <property type="protein sequence ID" value="KAA0194264.1"/>
    <property type="molecule type" value="Genomic_DNA"/>
</dbReference>
<accession>A0A6A0H0H4</accession>
<name>A0A6A0H0H4_HYAAZ</name>
<feature type="transmembrane region" description="Helical" evidence="2">
    <location>
        <begin position="72"/>
        <end position="90"/>
    </location>
</feature>
<sequence>MCSVANCAESPFRACGDKYLRIFCVTTTTTILRVNTTTTILRVTITNILRVTSITILHVCHHHHHPMISVKMLLPTLLVVVAAGAALGSPQQATYVTYRREGKEEPASSYASHQPTYGSPAPAQPSHGSQPTSYGAPSTNYGPPTQSYKAQPAVMYALMPSEMPKKEEEKKEEDDKKKKPQTKEEKKCAIKKVLPPLILITIFIGMILLQLWAPRLVASLVNPIVNPIADGIDAIAASIAAGRQSSWNQRAATDDVNIEPALNAIDSFLQVGADAYALNEKEDYPHQQNENSG</sequence>